<dbReference type="EMBL" id="CP001941">
    <property type="protein sequence ID" value="ADD08281.1"/>
    <property type="molecule type" value="Genomic_DNA"/>
</dbReference>
<reference evidence="1" key="1">
    <citation type="submission" date="2010-02" db="EMBL/GenBank/DDBJ databases">
        <title>Complete sequence of Aciduliprofundum boonei T469.</title>
        <authorList>
            <consortium name="US DOE Joint Genome Institute"/>
            <person name="Lucas S."/>
            <person name="Copeland A."/>
            <person name="Lapidus A."/>
            <person name="Cheng J.-F."/>
            <person name="Bruce D."/>
            <person name="Goodwin L."/>
            <person name="Pitluck S."/>
            <person name="Saunders E."/>
            <person name="Detter J.C."/>
            <person name="Han C."/>
            <person name="Tapia R."/>
            <person name="Land M."/>
            <person name="Hauser L."/>
            <person name="Kyrpides N."/>
            <person name="Mikhailova N."/>
            <person name="Flores G."/>
            <person name="Reysenbach A.-L."/>
            <person name="Woyke T."/>
        </authorList>
    </citation>
    <scope>NUCLEOTIDE SEQUENCE</scope>
    <source>
        <strain evidence="1">T469</strain>
    </source>
</reference>
<accession>B5IA81</accession>
<evidence type="ECO:0000313" key="1">
    <source>
        <dbReference type="EMBL" id="ADD08281.1"/>
    </source>
</evidence>
<dbReference type="AlphaFoldDB" id="B5IA81"/>
<dbReference type="STRING" id="439481.Aboo_0470"/>
<dbReference type="Proteomes" id="UP000001400">
    <property type="component" value="Chromosome"/>
</dbReference>
<name>B5IA81_ACIB4</name>
<dbReference type="RefSeq" id="WP_008082127.1">
    <property type="nucleotide sequence ID" value="NC_013926.1"/>
</dbReference>
<sequence length="201" mass="22788">MRYPGNFRFYPEEKRDIALALLILTFAFYILISRYLLFHGIINLLDLLTAFLAVLIAFFLHEMAHKYVAFKYGYPAAFRAWKMGLLIAFLSSFMGFLFAAPGAVYVYGFPSKDENGKISAAGPITNIIAGFSLLGAAFIMPFHYLFAMFAYIASLNFFLAFFNLLPIGPMDGVKILNWNIYIYIVLLMLSIAGFASFYIFI</sequence>
<dbReference type="OrthoDB" id="86131at2157"/>
<dbReference type="HOGENOM" id="CLU_099718_0_0_2"/>
<proteinExistence type="predicted"/>
<dbReference type="InterPro" id="IPR052348">
    <property type="entry name" value="Metallopeptidase_M50B"/>
</dbReference>
<organism evidence="1 2">
    <name type="scientific">Aciduliprofundum boonei (strain DSM 19572 / T469)</name>
    <dbReference type="NCBI Taxonomy" id="439481"/>
    <lineage>
        <taxon>Archaea</taxon>
        <taxon>Methanobacteriati</taxon>
        <taxon>Thermoplasmatota</taxon>
        <taxon>DHVE2 group</taxon>
        <taxon>Candidatus Aciduliprofundum</taxon>
    </lineage>
</organism>
<protein>
    <submittedName>
        <fullName evidence="1">Peptidase M50</fullName>
    </submittedName>
</protein>
<dbReference type="PANTHER" id="PTHR35864">
    <property type="entry name" value="ZINC METALLOPROTEASE MJ0611-RELATED"/>
    <property type="match status" value="1"/>
</dbReference>
<keyword evidence="2" id="KW-1185">Reference proteome</keyword>
<dbReference type="eggNOG" id="arCOG00614">
    <property type="taxonomic scope" value="Archaea"/>
</dbReference>
<evidence type="ECO:0000313" key="2">
    <source>
        <dbReference type="Proteomes" id="UP000001400"/>
    </source>
</evidence>
<gene>
    <name evidence="1" type="ordered locus">Aboo_0470</name>
</gene>
<dbReference type="KEGG" id="abi:Aboo_0470"/>
<dbReference type="GeneID" id="8827415"/>
<dbReference type="PANTHER" id="PTHR35864:SF1">
    <property type="entry name" value="ZINC METALLOPROTEASE YWHC-RELATED"/>
    <property type="match status" value="1"/>
</dbReference>